<dbReference type="Pfam" id="PF13338">
    <property type="entry name" value="AbiEi_4"/>
    <property type="match status" value="1"/>
</dbReference>
<reference evidence="2 3" key="1">
    <citation type="journal article" date="2019" name="Int. J. Syst. Evol. Microbiol.">
        <title>The Global Catalogue of Microorganisms (GCM) 10K type strain sequencing project: providing services to taxonomists for standard genome sequencing and annotation.</title>
        <authorList>
            <consortium name="The Broad Institute Genomics Platform"/>
            <consortium name="The Broad Institute Genome Sequencing Center for Infectious Disease"/>
            <person name="Wu L."/>
            <person name="Ma J."/>
        </authorList>
    </citation>
    <scope>NUCLEOTIDE SEQUENCE [LARGE SCALE GENOMIC DNA]</scope>
    <source>
        <strain evidence="2 3">JCM 16009</strain>
    </source>
</reference>
<dbReference type="Proteomes" id="UP001500449">
    <property type="component" value="Unassembled WGS sequence"/>
</dbReference>
<feature type="domain" description="AbiEi antitoxin N-terminal" evidence="1">
    <location>
        <begin position="2"/>
        <end position="47"/>
    </location>
</feature>
<dbReference type="InterPro" id="IPR025159">
    <property type="entry name" value="AbiEi_N"/>
</dbReference>
<evidence type="ECO:0000313" key="3">
    <source>
        <dbReference type="Proteomes" id="UP001500449"/>
    </source>
</evidence>
<keyword evidence="3" id="KW-1185">Reference proteome</keyword>
<gene>
    <name evidence="2" type="ORF">GCM10009836_14900</name>
</gene>
<accession>A0ABN2MVV3</accession>
<evidence type="ECO:0000313" key="2">
    <source>
        <dbReference type="EMBL" id="GAA1837289.1"/>
    </source>
</evidence>
<name>A0ABN2MVV3_9PSEU</name>
<protein>
    <recommendedName>
        <fullName evidence="1">AbiEi antitoxin N-terminal domain-containing protein</fullName>
    </recommendedName>
</protein>
<proteinExistence type="predicted"/>
<organism evidence="2 3">
    <name type="scientific">Pseudonocardia ailaonensis</name>
    <dbReference type="NCBI Taxonomy" id="367279"/>
    <lineage>
        <taxon>Bacteria</taxon>
        <taxon>Bacillati</taxon>
        <taxon>Actinomycetota</taxon>
        <taxon>Actinomycetes</taxon>
        <taxon>Pseudonocardiales</taxon>
        <taxon>Pseudonocardiaceae</taxon>
        <taxon>Pseudonocardia</taxon>
    </lineage>
</organism>
<sequence>MDLDELLRRQAGVLSRAQALACGISARTVATRVSEGRWRRVLPGVYLAAGHRFGDEARVRAAWLWVRPA</sequence>
<comment type="caution">
    <text evidence="2">The sequence shown here is derived from an EMBL/GenBank/DDBJ whole genome shotgun (WGS) entry which is preliminary data.</text>
</comment>
<dbReference type="RefSeq" id="WP_344413835.1">
    <property type="nucleotide sequence ID" value="NZ_BAAAQK010000004.1"/>
</dbReference>
<evidence type="ECO:0000259" key="1">
    <source>
        <dbReference type="Pfam" id="PF13338"/>
    </source>
</evidence>
<dbReference type="EMBL" id="BAAAQK010000004">
    <property type="protein sequence ID" value="GAA1837289.1"/>
    <property type="molecule type" value="Genomic_DNA"/>
</dbReference>